<name>A0ACC2TPP2_9FUNG</name>
<reference evidence="1" key="1">
    <citation type="submission" date="2022-04" db="EMBL/GenBank/DDBJ databases">
        <title>Genome of the entomopathogenic fungus Entomophthora muscae.</title>
        <authorList>
            <person name="Elya C."/>
            <person name="Lovett B.R."/>
            <person name="Lee E."/>
            <person name="Macias A.M."/>
            <person name="Hajek A.E."/>
            <person name="De Bivort B.L."/>
            <person name="Kasson M.T."/>
            <person name="De Fine Licht H.H."/>
            <person name="Stajich J.E."/>
        </authorList>
    </citation>
    <scope>NUCLEOTIDE SEQUENCE</scope>
    <source>
        <strain evidence="1">Berkeley</strain>
    </source>
</reference>
<protein>
    <submittedName>
        <fullName evidence="1">Uncharacterized protein</fullName>
    </submittedName>
</protein>
<gene>
    <name evidence="1" type="ORF">DSO57_1023670</name>
</gene>
<organism evidence="1 2">
    <name type="scientific">Entomophthora muscae</name>
    <dbReference type="NCBI Taxonomy" id="34485"/>
    <lineage>
        <taxon>Eukaryota</taxon>
        <taxon>Fungi</taxon>
        <taxon>Fungi incertae sedis</taxon>
        <taxon>Zoopagomycota</taxon>
        <taxon>Entomophthoromycotina</taxon>
        <taxon>Entomophthoromycetes</taxon>
        <taxon>Entomophthorales</taxon>
        <taxon>Entomophthoraceae</taxon>
        <taxon>Entomophthora</taxon>
    </lineage>
</organism>
<keyword evidence="2" id="KW-1185">Reference proteome</keyword>
<dbReference type="EMBL" id="QTSX02002254">
    <property type="protein sequence ID" value="KAJ9076705.1"/>
    <property type="molecule type" value="Genomic_DNA"/>
</dbReference>
<evidence type="ECO:0000313" key="2">
    <source>
        <dbReference type="Proteomes" id="UP001165960"/>
    </source>
</evidence>
<evidence type="ECO:0000313" key="1">
    <source>
        <dbReference type="EMBL" id="KAJ9076705.1"/>
    </source>
</evidence>
<comment type="caution">
    <text evidence="1">The sequence shown here is derived from an EMBL/GenBank/DDBJ whole genome shotgun (WGS) entry which is preliminary data.</text>
</comment>
<sequence>MVRSPKENLEKSLTSPQANQGFFLTPTPTAMPFPYFITEEIVSYLELKKLYEFRLINRHWNSAIILARYLYQDIKIAVGEPIVEIEKYAPPKSIRRIAFLQEDVKAQDVPRDYSSLFALTKNVFSLNFCTGIRKAREIMAVSNQLERITQISMCLGRGEHHLLVHCHKIIPQHLTSLTLHTRDNFSG</sequence>
<accession>A0ACC2TPP2</accession>
<dbReference type="Proteomes" id="UP001165960">
    <property type="component" value="Unassembled WGS sequence"/>
</dbReference>
<proteinExistence type="predicted"/>